<name>A0ACB7ZSH8_9AGAM</name>
<accession>A0ACB7ZSH8</accession>
<sequence>MRSAKQREATKRWLANPEVKEIQREKARIRAQKKKVKDTTNLALYPSNVTHTPDPVLSAPSGSSSPSSHFLPTQAVHLNNNASLTSLRQEIDAWKIDWEFEGNWSTEFEHALHDARLENGVKGADQFFRECQKHASEGRRILRGLKKVARGSWKGGEKSIREQVIQLQEMLLEVACEVKFFEIKYAENTPAIPLWKISELQYHNDFM</sequence>
<proteinExistence type="predicted"/>
<evidence type="ECO:0000313" key="2">
    <source>
        <dbReference type="Proteomes" id="UP000790377"/>
    </source>
</evidence>
<protein>
    <submittedName>
        <fullName evidence="1">Uncharacterized protein</fullName>
    </submittedName>
</protein>
<dbReference type="EMBL" id="MU268808">
    <property type="protein sequence ID" value="KAH7903693.1"/>
    <property type="molecule type" value="Genomic_DNA"/>
</dbReference>
<gene>
    <name evidence="1" type="ORF">BJ138DRAFT_1120131</name>
</gene>
<dbReference type="Proteomes" id="UP000790377">
    <property type="component" value="Unassembled WGS sequence"/>
</dbReference>
<comment type="caution">
    <text evidence="1">The sequence shown here is derived from an EMBL/GenBank/DDBJ whole genome shotgun (WGS) entry which is preliminary data.</text>
</comment>
<keyword evidence="2" id="KW-1185">Reference proteome</keyword>
<organism evidence="1 2">
    <name type="scientific">Hygrophoropsis aurantiaca</name>
    <dbReference type="NCBI Taxonomy" id="72124"/>
    <lineage>
        <taxon>Eukaryota</taxon>
        <taxon>Fungi</taxon>
        <taxon>Dikarya</taxon>
        <taxon>Basidiomycota</taxon>
        <taxon>Agaricomycotina</taxon>
        <taxon>Agaricomycetes</taxon>
        <taxon>Agaricomycetidae</taxon>
        <taxon>Boletales</taxon>
        <taxon>Coniophorineae</taxon>
        <taxon>Hygrophoropsidaceae</taxon>
        <taxon>Hygrophoropsis</taxon>
    </lineage>
</organism>
<reference evidence="1" key="1">
    <citation type="journal article" date="2021" name="New Phytol.">
        <title>Evolutionary innovations through gain and loss of genes in the ectomycorrhizal Boletales.</title>
        <authorList>
            <person name="Wu G."/>
            <person name="Miyauchi S."/>
            <person name="Morin E."/>
            <person name="Kuo A."/>
            <person name="Drula E."/>
            <person name="Varga T."/>
            <person name="Kohler A."/>
            <person name="Feng B."/>
            <person name="Cao Y."/>
            <person name="Lipzen A."/>
            <person name="Daum C."/>
            <person name="Hundley H."/>
            <person name="Pangilinan J."/>
            <person name="Johnson J."/>
            <person name="Barry K."/>
            <person name="LaButti K."/>
            <person name="Ng V."/>
            <person name="Ahrendt S."/>
            <person name="Min B."/>
            <person name="Choi I.G."/>
            <person name="Park H."/>
            <person name="Plett J.M."/>
            <person name="Magnuson J."/>
            <person name="Spatafora J.W."/>
            <person name="Nagy L.G."/>
            <person name="Henrissat B."/>
            <person name="Grigoriev I.V."/>
            <person name="Yang Z.L."/>
            <person name="Xu J."/>
            <person name="Martin F.M."/>
        </authorList>
    </citation>
    <scope>NUCLEOTIDE SEQUENCE</scope>
    <source>
        <strain evidence="1">ATCC 28755</strain>
    </source>
</reference>
<evidence type="ECO:0000313" key="1">
    <source>
        <dbReference type="EMBL" id="KAH7903693.1"/>
    </source>
</evidence>